<keyword evidence="10" id="KW-0408">Iron</keyword>
<reference evidence="13 14" key="1">
    <citation type="submission" date="2017-04" db="EMBL/GenBank/DDBJ databases">
        <title>Genome Sequence of the Model Brown-Rot Fungus Postia placenta SB12.</title>
        <authorList>
            <consortium name="DOE Joint Genome Institute"/>
            <person name="Gaskell J."/>
            <person name="Kersten P."/>
            <person name="Larrondo L.F."/>
            <person name="Canessa P."/>
            <person name="Martinez D."/>
            <person name="Hibbett D."/>
            <person name="Schmoll M."/>
            <person name="Kubicek C.P."/>
            <person name="Martinez A.T."/>
            <person name="Yadav J."/>
            <person name="Master E."/>
            <person name="Magnuson J.K."/>
            <person name="James T."/>
            <person name="Yaver D."/>
            <person name="Berka R."/>
            <person name="Labutti K."/>
            <person name="Lipzen A."/>
            <person name="Aerts A."/>
            <person name="Barry K."/>
            <person name="Henrissat B."/>
            <person name="Blanchette R."/>
            <person name="Grigoriev I."/>
            <person name="Cullen D."/>
        </authorList>
    </citation>
    <scope>NUCLEOTIDE SEQUENCE [LARGE SCALE GENOMIC DNA]</scope>
    <source>
        <strain evidence="13 14">MAD-698-R-SB12</strain>
    </source>
</reference>
<dbReference type="RefSeq" id="XP_024338183.1">
    <property type="nucleotide sequence ID" value="XM_024480880.1"/>
</dbReference>
<dbReference type="InterPro" id="IPR050364">
    <property type="entry name" value="Cytochrome_P450_fung"/>
</dbReference>
<dbReference type="Proteomes" id="UP000194127">
    <property type="component" value="Unassembled WGS sequence"/>
</dbReference>
<dbReference type="SUPFAM" id="SSF48264">
    <property type="entry name" value="Cytochrome P450"/>
    <property type="match status" value="1"/>
</dbReference>
<evidence type="ECO:0000256" key="12">
    <source>
        <dbReference type="ARBA" id="ARBA00023136"/>
    </source>
</evidence>
<dbReference type="InterPro" id="IPR001128">
    <property type="entry name" value="Cyt_P450"/>
</dbReference>
<dbReference type="GO" id="GO:0004497">
    <property type="term" value="F:monooxygenase activity"/>
    <property type="evidence" value="ECO:0007669"/>
    <property type="project" value="UniProtKB-KW"/>
</dbReference>
<dbReference type="EMBL" id="KZ110598">
    <property type="protein sequence ID" value="OSX61389.1"/>
    <property type="molecule type" value="Genomic_DNA"/>
</dbReference>
<evidence type="ECO:0000256" key="2">
    <source>
        <dbReference type="ARBA" id="ARBA00004370"/>
    </source>
</evidence>
<dbReference type="InterPro" id="IPR002401">
    <property type="entry name" value="Cyt_P450_E_grp-I"/>
</dbReference>
<protein>
    <recommendedName>
        <fullName evidence="15">Cytochrome P450</fullName>
    </recommendedName>
</protein>
<evidence type="ECO:0000256" key="3">
    <source>
        <dbReference type="ARBA" id="ARBA00005179"/>
    </source>
</evidence>
<dbReference type="InterPro" id="IPR036396">
    <property type="entry name" value="Cyt_P450_sf"/>
</dbReference>
<accession>A0A1X6MYF3</accession>
<dbReference type="GO" id="GO:0016705">
    <property type="term" value="F:oxidoreductase activity, acting on paired donors, with incorporation or reduction of molecular oxygen"/>
    <property type="evidence" value="ECO:0007669"/>
    <property type="project" value="InterPro"/>
</dbReference>
<evidence type="ECO:0000256" key="5">
    <source>
        <dbReference type="ARBA" id="ARBA00022617"/>
    </source>
</evidence>
<evidence type="ECO:0000256" key="10">
    <source>
        <dbReference type="ARBA" id="ARBA00023004"/>
    </source>
</evidence>
<dbReference type="GO" id="GO:0005506">
    <property type="term" value="F:iron ion binding"/>
    <property type="evidence" value="ECO:0007669"/>
    <property type="project" value="InterPro"/>
</dbReference>
<keyword evidence="9" id="KW-0560">Oxidoreductase</keyword>
<keyword evidence="7" id="KW-0479">Metal-binding</keyword>
<evidence type="ECO:0000256" key="6">
    <source>
        <dbReference type="ARBA" id="ARBA00022692"/>
    </source>
</evidence>
<proteinExistence type="inferred from homology"/>
<dbReference type="STRING" id="670580.A0A1X6MYF3"/>
<keyword evidence="12" id="KW-0472">Membrane</keyword>
<keyword evidence="14" id="KW-1185">Reference proteome</keyword>
<dbReference type="PANTHER" id="PTHR46300">
    <property type="entry name" value="P450, PUTATIVE (EUROFUNG)-RELATED-RELATED"/>
    <property type="match status" value="1"/>
</dbReference>
<organism evidence="13 14">
    <name type="scientific">Postia placenta MAD-698-R-SB12</name>
    <dbReference type="NCBI Taxonomy" id="670580"/>
    <lineage>
        <taxon>Eukaryota</taxon>
        <taxon>Fungi</taxon>
        <taxon>Dikarya</taxon>
        <taxon>Basidiomycota</taxon>
        <taxon>Agaricomycotina</taxon>
        <taxon>Agaricomycetes</taxon>
        <taxon>Polyporales</taxon>
        <taxon>Adustoporiaceae</taxon>
        <taxon>Rhodonia</taxon>
    </lineage>
</organism>
<dbReference type="Pfam" id="PF00067">
    <property type="entry name" value="p450"/>
    <property type="match status" value="1"/>
</dbReference>
<dbReference type="PANTHER" id="PTHR46300:SF2">
    <property type="entry name" value="CYTOCHROME P450 MONOOXYGENASE ALNH-RELATED"/>
    <property type="match status" value="1"/>
</dbReference>
<evidence type="ECO:0008006" key="15">
    <source>
        <dbReference type="Google" id="ProtNLM"/>
    </source>
</evidence>
<dbReference type="Gene3D" id="1.10.630.10">
    <property type="entry name" value="Cytochrome P450"/>
    <property type="match status" value="1"/>
</dbReference>
<dbReference type="GO" id="GO:0020037">
    <property type="term" value="F:heme binding"/>
    <property type="evidence" value="ECO:0007669"/>
    <property type="project" value="InterPro"/>
</dbReference>
<comment type="similarity">
    <text evidence="4">Belongs to the cytochrome P450 family.</text>
</comment>
<evidence type="ECO:0000313" key="14">
    <source>
        <dbReference type="Proteomes" id="UP000194127"/>
    </source>
</evidence>
<gene>
    <name evidence="13" type="ORF">POSPLADRAFT_1057144</name>
</gene>
<comment type="subcellular location">
    <subcellularLocation>
        <location evidence="2">Membrane</location>
    </subcellularLocation>
</comment>
<evidence type="ECO:0000256" key="7">
    <source>
        <dbReference type="ARBA" id="ARBA00022723"/>
    </source>
</evidence>
<keyword evidence="5" id="KW-0349">Heme</keyword>
<evidence type="ECO:0000256" key="4">
    <source>
        <dbReference type="ARBA" id="ARBA00010617"/>
    </source>
</evidence>
<name>A0A1X6MYF3_9APHY</name>
<keyword evidence="8" id="KW-1133">Transmembrane helix</keyword>
<dbReference type="GO" id="GO:0016020">
    <property type="term" value="C:membrane"/>
    <property type="evidence" value="ECO:0007669"/>
    <property type="project" value="UniProtKB-SubCell"/>
</dbReference>
<evidence type="ECO:0000256" key="1">
    <source>
        <dbReference type="ARBA" id="ARBA00001971"/>
    </source>
</evidence>
<evidence type="ECO:0000313" key="13">
    <source>
        <dbReference type="EMBL" id="OSX61389.1"/>
    </source>
</evidence>
<keyword evidence="11" id="KW-0503">Monooxygenase</keyword>
<dbReference type="PRINTS" id="PR00463">
    <property type="entry name" value="EP450I"/>
</dbReference>
<sequence>MLALGHVSPSPCMFDAVRARPPAIRPPEAPSPALSSRRDVFHAYGVLLPVHPQNSTDMKLQRAGRAAYAVRVGGDVQLYAPCAPVRCSDSATVPINTPFHADSEACEVRERRASSTIMPSVVPESKGAGWLLRVKQGTGTAMLALCVLVIIPPLLELEYEGAEHGLHDLLYHGETCNTEYFVEGPHGKVPERHWFSIIRRYMTSLMITLMYGRRVDRIVDNPRLHITYTVSSNFTHVAQPGRYLVGAFPVLRWLPDILAPWRAEGKKMHEWELKFWGKQFADSRTALLNGSGLNGIVQSYLRARTEAGLEDLPGNGVAGWMRDKLVTYTAVSLIEAGSDTTSTAIFSFMLLMLSNPDALRHAKDEMDGVVGSSRMPEWEDEDRLPWLKACIKETLRCAPPLPLGIPHKADEDDVYDGYLIPKGSTVIGNIWAIHMDPVRYPDPSAFKPERFYNPNGKLEWASGPDTHDRDQYVLTEMWKASLFIVLSRLIWGFDFYAASDPQTGKARLPDVNDEATFTDGLVAAPKIYPAGFKPRSEKHAEMIKASYRDVQNDWQSMGPAGDER</sequence>
<comment type="pathway">
    <text evidence="3">Secondary metabolite biosynthesis.</text>
</comment>
<dbReference type="AlphaFoldDB" id="A0A1X6MYF3"/>
<comment type="cofactor">
    <cofactor evidence="1">
        <name>heme</name>
        <dbReference type="ChEBI" id="CHEBI:30413"/>
    </cofactor>
</comment>
<evidence type="ECO:0000256" key="11">
    <source>
        <dbReference type="ARBA" id="ARBA00023033"/>
    </source>
</evidence>
<evidence type="ECO:0000256" key="8">
    <source>
        <dbReference type="ARBA" id="ARBA00022989"/>
    </source>
</evidence>
<dbReference type="GeneID" id="36325830"/>
<dbReference type="OrthoDB" id="1470350at2759"/>
<keyword evidence="6" id="KW-0812">Transmembrane</keyword>
<evidence type="ECO:0000256" key="9">
    <source>
        <dbReference type="ARBA" id="ARBA00023002"/>
    </source>
</evidence>